<protein>
    <recommendedName>
        <fullName evidence="6">Ribonuclease PIN domain-containing protein</fullName>
    </recommendedName>
</protein>
<dbReference type="Gene3D" id="3.40.50.1010">
    <property type="entry name" value="5'-nuclease"/>
    <property type="match status" value="1"/>
</dbReference>
<dbReference type="Pfam" id="PF17146">
    <property type="entry name" value="PIN_6"/>
    <property type="match status" value="1"/>
</dbReference>
<dbReference type="GO" id="GO:0031981">
    <property type="term" value="C:nuclear lumen"/>
    <property type="evidence" value="ECO:0007669"/>
    <property type="project" value="UniProtKB-ARBA"/>
</dbReference>
<evidence type="ECO:0000256" key="4">
    <source>
        <dbReference type="ARBA" id="ARBA00022801"/>
    </source>
</evidence>
<keyword evidence="2" id="KW-0540">Nuclease</keyword>
<reference evidence="7" key="1">
    <citation type="submission" date="2015-12" db="EMBL/GenBank/DDBJ databases">
        <title>De novo transcriptome assembly of four potential Pierce s Disease insect vectors from Arizona vineyards.</title>
        <authorList>
            <person name="Tassone E.E."/>
        </authorList>
    </citation>
    <scope>NUCLEOTIDE SEQUENCE</scope>
</reference>
<keyword evidence="4" id="KW-0378">Hydrolase</keyword>
<evidence type="ECO:0000256" key="3">
    <source>
        <dbReference type="ARBA" id="ARBA00022723"/>
    </source>
</evidence>
<dbReference type="GO" id="GO:0016787">
    <property type="term" value="F:hydrolase activity"/>
    <property type="evidence" value="ECO:0007669"/>
    <property type="project" value="UniProtKB-KW"/>
</dbReference>
<dbReference type="AlphaFoldDB" id="A0A1B6D6D6"/>
<evidence type="ECO:0000256" key="2">
    <source>
        <dbReference type="ARBA" id="ARBA00022722"/>
    </source>
</evidence>
<dbReference type="GO" id="GO:0005737">
    <property type="term" value="C:cytoplasm"/>
    <property type="evidence" value="ECO:0007669"/>
    <property type="project" value="UniProtKB-ARBA"/>
</dbReference>
<evidence type="ECO:0000256" key="5">
    <source>
        <dbReference type="SAM" id="MobiDB-lite"/>
    </source>
</evidence>
<dbReference type="InterPro" id="IPR033411">
    <property type="entry name" value="Ribonuclease_PIN"/>
</dbReference>
<accession>A0A1B6D6D6</accession>
<dbReference type="PANTHER" id="PTHR12814">
    <property type="entry name" value="RNA-BINDING PROTEIN NOB1"/>
    <property type="match status" value="1"/>
</dbReference>
<comment type="similarity">
    <text evidence="1">Belongs to the NOB1 family.</text>
</comment>
<dbReference type="InterPro" id="IPR039907">
    <property type="entry name" value="NOB1"/>
</dbReference>
<dbReference type="CDD" id="cd09876">
    <property type="entry name" value="PIN_Nob1-like"/>
    <property type="match status" value="1"/>
</dbReference>
<dbReference type="GO" id="GO:0030688">
    <property type="term" value="C:preribosome, small subunit precursor"/>
    <property type="evidence" value="ECO:0007669"/>
    <property type="project" value="TreeGrafter"/>
</dbReference>
<dbReference type="GO" id="GO:0046872">
    <property type="term" value="F:metal ion binding"/>
    <property type="evidence" value="ECO:0007669"/>
    <property type="project" value="UniProtKB-KW"/>
</dbReference>
<dbReference type="EMBL" id="GEDC01016068">
    <property type="protein sequence ID" value="JAS21230.1"/>
    <property type="molecule type" value="Transcribed_RNA"/>
</dbReference>
<feature type="domain" description="Ribonuclease PIN" evidence="6">
    <location>
        <begin position="15"/>
        <end position="101"/>
    </location>
</feature>
<dbReference type="GO" id="GO:0030490">
    <property type="term" value="P:maturation of SSU-rRNA"/>
    <property type="evidence" value="ECO:0007669"/>
    <property type="project" value="TreeGrafter"/>
</dbReference>
<evidence type="ECO:0000313" key="7">
    <source>
        <dbReference type="EMBL" id="JAS21230.1"/>
    </source>
</evidence>
<evidence type="ECO:0000259" key="6">
    <source>
        <dbReference type="Pfam" id="PF17146"/>
    </source>
</evidence>
<evidence type="ECO:0000256" key="1">
    <source>
        <dbReference type="ARBA" id="ARBA00005858"/>
    </source>
</evidence>
<sequence length="364" mass="41070">MFVDGQGTQYKSEYLIVDTTAFIEHANLQDIGKNIITVQNVVDEITSKRQLRRLVVLPYELQIKDVFPENIKFVTEFSKKTGDYPSLSATDIAVMALVYQLEKQYVGIEHLNLAPKMSRSISSKPPSLPSEDVVGFFKGDSETSVDKTGPVETIVQEIHNNKEQSPSESDNFSDNNCQSIEQDTTDCLQKSLEEKFATLTCNLDSDLSTIGDVLVKLEDEDNYNETEESEDEGSEDGWITPSNIKLAKNKINEELVEDKIVTVACITTDFAMQFSLPTPKGGKHANNPILIDKQPMPDQRPTRLAKTKNNPLDPDYIAGFSPFVMHDVNSKSAMLGIRGNNKEIKHWMRRNPNEVQKRRHKKKK</sequence>
<name>A0A1B6D6D6_9HEMI</name>
<proteinExistence type="inferred from homology"/>
<dbReference type="FunFam" id="3.40.50.1010:FF:000020">
    <property type="entry name" value="20S-pre-rRNA D-site endonuclease NOB1"/>
    <property type="match status" value="1"/>
</dbReference>
<organism evidence="7">
    <name type="scientific">Clastoptera arizonana</name>
    <name type="common">Arizona spittle bug</name>
    <dbReference type="NCBI Taxonomy" id="38151"/>
    <lineage>
        <taxon>Eukaryota</taxon>
        <taxon>Metazoa</taxon>
        <taxon>Ecdysozoa</taxon>
        <taxon>Arthropoda</taxon>
        <taxon>Hexapoda</taxon>
        <taxon>Insecta</taxon>
        <taxon>Pterygota</taxon>
        <taxon>Neoptera</taxon>
        <taxon>Paraneoptera</taxon>
        <taxon>Hemiptera</taxon>
        <taxon>Auchenorrhyncha</taxon>
        <taxon>Cercopoidea</taxon>
        <taxon>Clastopteridae</taxon>
        <taxon>Clastoptera</taxon>
    </lineage>
</organism>
<keyword evidence="3" id="KW-0479">Metal-binding</keyword>
<dbReference type="GO" id="GO:0004521">
    <property type="term" value="F:RNA endonuclease activity"/>
    <property type="evidence" value="ECO:0007669"/>
    <property type="project" value="UniProtKB-ARBA"/>
</dbReference>
<feature type="region of interest" description="Disordered" evidence="5">
    <location>
        <begin position="279"/>
        <end position="310"/>
    </location>
</feature>
<gene>
    <name evidence="7" type="ORF">g.11022</name>
</gene>
<dbReference type="PANTHER" id="PTHR12814:SF2">
    <property type="entry name" value="RNA-BINDING PROTEIN NOB1"/>
    <property type="match status" value="1"/>
</dbReference>